<gene>
    <name evidence="1" type="ORF">L9F63_025186</name>
</gene>
<feature type="non-terminal residue" evidence="1">
    <location>
        <position position="49"/>
    </location>
</feature>
<reference evidence="1" key="2">
    <citation type="submission" date="2023-05" db="EMBL/GenBank/DDBJ databases">
        <authorList>
            <person name="Fouks B."/>
        </authorList>
    </citation>
    <scope>NUCLEOTIDE SEQUENCE</scope>
    <source>
        <strain evidence="1">Stay&amp;Tobe</strain>
        <tissue evidence="1">Testes</tissue>
    </source>
</reference>
<feature type="non-terminal residue" evidence="1">
    <location>
        <position position="1"/>
    </location>
</feature>
<sequence length="49" mass="5566">FIENIYSCIYSDLFPVYLPSLANATPDWIVKKNVISKKYLVSLAVNADE</sequence>
<name>A0AAD7ZC32_DIPPU</name>
<dbReference type="Proteomes" id="UP001233999">
    <property type="component" value="Unassembled WGS sequence"/>
</dbReference>
<dbReference type="AlphaFoldDB" id="A0AAD7ZC32"/>
<evidence type="ECO:0000313" key="2">
    <source>
        <dbReference type="Proteomes" id="UP001233999"/>
    </source>
</evidence>
<keyword evidence="2" id="KW-1185">Reference proteome</keyword>
<organism evidence="1 2">
    <name type="scientific">Diploptera punctata</name>
    <name type="common">Pacific beetle cockroach</name>
    <dbReference type="NCBI Taxonomy" id="6984"/>
    <lineage>
        <taxon>Eukaryota</taxon>
        <taxon>Metazoa</taxon>
        <taxon>Ecdysozoa</taxon>
        <taxon>Arthropoda</taxon>
        <taxon>Hexapoda</taxon>
        <taxon>Insecta</taxon>
        <taxon>Pterygota</taxon>
        <taxon>Neoptera</taxon>
        <taxon>Polyneoptera</taxon>
        <taxon>Dictyoptera</taxon>
        <taxon>Blattodea</taxon>
        <taxon>Blaberoidea</taxon>
        <taxon>Blaberidae</taxon>
        <taxon>Diplopterinae</taxon>
        <taxon>Diploptera</taxon>
    </lineage>
</organism>
<dbReference type="EMBL" id="JASPKZ010009166">
    <property type="protein sequence ID" value="KAJ9577955.1"/>
    <property type="molecule type" value="Genomic_DNA"/>
</dbReference>
<comment type="caution">
    <text evidence="1">The sequence shown here is derived from an EMBL/GenBank/DDBJ whole genome shotgun (WGS) entry which is preliminary data.</text>
</comment>
<proteinExistence type="predicted"/>
<protein>
    <submittedName>
        <fullName evidence="1">Uncharacterized protein</fullName>
    </submittedName>
</protein>
<accession>A0AAD7ZC32</accession>
<evidence type="ECO:0000313" key="1">
    <source>
        <dbReference type="EMBL" id="KAJ9577955.1"/>
    </source>
</evidence>
<reference evidence="1" key="1">
    <citation type="journal article" date="2023" name="IScience">
        <title>Live-bearing cockroach genome reveals convergent evolutionary mechanisms linked to viviparity in insects and beyond.</title>
        <authorList>
            <person name="Fouks B."/>
            <person name="Harrison M.C."/>
            <person name="Mikhailova A.A."/>
            <person name="Marchal E."/>
            <person name="English S."/>
            <person name="Carruthers M."/>
            <person name="Jennings E.C."/>
            <person name="Chiamaka E.L."/>
            <person name="Frigard R.A."/>
            <person name="Pippel M."/>
            <person name="Attardo G.M."/>
            <person name="Benoit J.B."/>
            <person name="Bornberg-Bauer E."/>
            <person name="Tobe S.S."/>
        </authorList>
    </citation>
    <scope>NUCLEOTIDE SEQUENCE</scope>
    <source>
        <strain evidence="1">Stay&amp;Tobe</strain>
    </source>
</reference>